<accession>A0A7J8BYK7</accession>
<feature type="compositionally biased region" description="Basic and acidic residues" evidence="1">
    <location>
        <begin position="172"/>
        <end position="186"/>
    </location>
</feature>
<protein>
    <submittedName>
        <fullName evidence="2">Uncharacterized protein</fullName>
    </submittedName>
</protein>
<dbReference type="EMBL" id="JACASF010000022">
    <property type="protein sequence ID" value="KAF6403672.1"/>
    <property type="molecule type" value="Genomic_DNA"/>
</dbReference>
<gene>
    <name evidence="2" type="ORF">HJG59_010070</name>
</gene>
<dbReference type="AlphaFoldDB" id="A0A7J8BYK7"/>
<proteinExistence type="predicted"/>
<organism evidence="2 3">
    <name type="scientific">Molossus molossus</name>
    <name type="common">Pallas' mastiff bat</name>
    <name type="synonym">Vespertilio molossus</name>
    <dbReference type="NCBI Taxonomy" id="27622"/>
    <lineage>
        <taxon>Eukaryota</taxon>
        <taxon>Metazoa</taxon>
        <taxon>Chordata</taxon>
        <taxon>Craniata</taxon>
        <taxon>Vertebrata</taxon>
        <taxon>Euteleostomi</taxon>
        <taxon>Mammalia</taxon>
        <taxon>Eutheria</taxon>
        <taxon>Laurasiatheria</taxon>
        <taxon>Chiroptera</taxon>
        <taxon>Yangochiroptera</taxon>
        <taxon>Molossidae</taxon>
        <taxon>Molossus</taxon>
    </lineage>
</organism>
<reference evidence="2 3" key="1">
    <citation type="journal article" date="2020" name="Nature">
        <title>Six reference-quality genomes reveal evolution of bat adaptations.</title>
        <authorList>
            <person name="Jebb D."/>
            <person name="Huang Z."/>
            <person name="Pippel M."/>
            <person name="Hughes G.M."/>
            <person name="Lavrichenko K."/>
            <person name="Devanna P."/>
            <person name="Winkler S."/>
            <person name="Jermiin L.S."/>
            <person name="Skirmuntt E.C."/>
            <person name="Katzourakis A."/>
            <person name="Burkitt-Gray L."/>
            <person name="Ray D.A."/>
            <person name="Sullivan K.A.M."/>
            <person name="Roscito J.G."/>
            <person name="Kirilenko B.M."/>
            <person name="Davalos L.M."/>
            <person name="Corthals A.P."/>
            <person name="Power M.L."/>
            <person name="Jones G."/>
            <person name="Ransome R.D."/>
            <person name="Dechmann D.K.N."/>
            <person name="Locatelli A.G."/>
            <person name="Puechmaille S.J."/>
            <person name="Fedrigo O."/>
            <person name="Jarvis E.D."/>
            <person name="Hiller M."/>
            <person name="Vernes S.C."/>
            <person name="Myers E.W."/>
            <person name="Teeling E.C."/>
        </authorList>
    </citation>
    <scope>NUCLEOTIDE SEQUENCE [LARGE SCALE GENOMIC DNA]</scope>
    <source>
        <strain evidence="2">MMolMol1</strain>
        <tissue evidence="2">Muscle</tissue>
    </source>
</reference>
<comment type="caution">
    <text evidence="2">The sequence shown here is derived from an EMBL/GenBank/DDBJ whole genome shotgun (WGS) entry which is preliminary data.</text>
</comment>
<sequence>MHTGADRLFRMKVSRWPSGSVVCAEETVPLTCWTSRCAQEGLSAAQTQSDHSNPRVPGWATSSKQESGRKQDLVLHCPLPRGSSRTRLLDEHSSGTQTRRFVFPPFPGNEVPGAEPSISLLLEAPSQHQRLKAPAPAWPPGAQREGVCHRTSEGAPVQIAAGPAASPGRRRGTSEKQNKSTADSKRKQLLRTAGGERCGGRDSRGGRGPRGSVAGQMLVSAGTRSLSPAADFSWDVEFTAGDTGCGRHAQRTVWVQHILLHKTQALFMNGRRLVNRPGKPAFVTFYTGPAVGSNNRLKLFLIVVIVWV</sequence>
<evidence type="ECO:0000313" key="3">
    <source>
        <dbReference type="Proteomes" id="UP000550707"/>
    </source>
</evidence>
<evidence type="ECO:0000313" key="2">
    <source>
        <dbReference type="EMBL" id="KAF6403672.1"/>
    </source>
</evidence>
<dbReference type="InParanoid" id="A0A7J8BYK7"/>
<dbReference type="Proteomes" id="UP000550707">
    <property type="component" value="Unassembled WGS sequence"/>
</dbReference>
<feature type="region of interest" description="Disordered" evidence="1">
    <location>
        <begin position="44"/>
        <end position="103"/>
    </location>
</feature>
<evidence type="ECO:0000256" key="1">
    <source>
        <dbReference type="SAM" id="MobiDB-lite"/>
    </source>
</evidence>
<name>A0A7J8BYK7_MOLMO</name>
<feature type="region of interest" description="Disordered" evidence="1">
    <location>
        <begin position="132"/>
        <end position="214"/>
    </location>
</feature>
<keyword evidence="3" id="KW-1185">Reference proteome</keyword>